<proteinExistence type="predicted"/>
<name>A0AAN5SFT6_CLOPF</name>
<gene>
    <name evidence="1" type="ORF">I9063_002698</name>
</gene>
<dbReference type="EMBL" id="DACTBT010000024">
    <property type="protein sequence ID" value="HAT4299298.1"/>
    <property type="molecule type" value="Genomic_DNA"/>
</dbReference>
<comment type="caution">
    <text evidence="1">The sequence shown here is derived from an EMBL/GenBank/DDBJ whole genome shotgun (WGS) entry which is preliminary data.</text>
</comment>
<dbReference type="RefSeq" id="WP_158524086.1">
    <property type="nucleotide sequence ID" value="NZ_CABHIO010000023.1"/>
</dbReference>
<organism evidence="1 2">
    <name type="scientific">Clostridium perfringens</name>
    <dbReference type="NCBI Taxonomy" id="1502"/>
    <lineage>
        <taxon>Bacteria</taxon>
        <taxon>Bacillati</taxon>
        <taxon>Bacillota</taxon>
        <taxon>Clostridia</taxon>
        <taxon>Eubacteriales</taxon>
        <taxon>Clostridiaceae</taxon>
        <taxon>Clostridium</taxon>
    </lineage>
</organism>
<sequence>MNFYEIEQELKGNGLDSNAKYIFLELLKYMNEQNINIGNEHIIKEIFHH</sequence>
<accession>A0AAN5SFT6</accession>
<evidence type="ECO:0000313" key="2">
    <source>
        <dbReference type="Proteomes" id="UP000855421"/>
    </source>
</evidence>
<reference evidence="1" key="2">
    <citation type="submission" date="2020-07" db="EMBL/GenBank/DDBJ databases">
        <authorList>
            <consortium name="NCBI Pathogen Detection Project"/>
        </authorList>
    </citation>
    <scope>NUCLEOTIDE SEQUENCE</scope>
    <source>
        <strain evidence="1">C25</strain>
    </source>
</reference>
<evidence type="ECO:0000313" key="1">
    <source>
        <dbReference type="EMBL" id="HAT4299298.1"/>
    </source>
</evidence>
<protein>
    <submittedName>
        <fullName evidence="1">Uncharacterized protein</fullName>
    </submittedName>
</protein>
<reference evidence="1" key="1">
    <citation type="journal article" date="2018" name="Genome Biol.">
        <title>SKESA: strategic k-mer extension for scrupulous assemblies.</title>
        <authorList>
            <person name="Souvorov A."/>
            <person name="Agarwala R."/>
            <person name="Lipman D.J."/>
        </authorList>
    </citation>
    <scope>NUCLEOTIDE SEQUENCE</scope>
    <source>
        <strain evidence="1">C25</strain>
    </source>
</reference>
<dbReference type="Proteomes" id="UP000855421">
    <property type="component" value="Unassembled WGS sequence"/>
</dbReference>
<dbReference type="AlphaFoldDB" id="A0AAN5SFT6"/>